<dbReference type="NCBIfam" id="TIGR04549">
    <property type="entry name" value="LP_HExxH_w_tonB"/>
    <property type="match status" value="1"/>
</dbReference>
<dbReference type="InterPro" id="IPR030890">
    <property type="entry name" value="LP_HExxH_w_TonB"/>
</dbReference>
<feature type="chain" id="PRO_5014355268" description="Substrate import-associated zinc metallohydrolase lipoprotein" evidence="1">
    <location>
        <begin position="21"/>
        <end position="452"/>
    </location>
</feature>
<dbReference type="Pfam" id="PF15890">
    <property type="entry name" value="Peptidase_Mx1"/>
    <property type="match status" value="1"/>
</dbReference>
<name>A0A2K0XFL5_9BACT</name>
<evidence type="ECO:0000256" key="1">
    <source>
        <dbReference type="SAM" id="SignalP"/>
    </source>
</evidence>
<keyword evidence="1" id="KW-0732">Signal</keyword>
<dbReference type="Proteomes" id="UP000236634">
    <property type="component" value="Unassembled WGS sequence"/>
</dbReference>
<organism evidence="2 3">
    <name type="scientific">Hoylesella timonensis</name>
    <dbReference type="NCBI Taxonomy" id="386414"/>
    <lineage>
        <taxon>Bacteria</taxon>
        <taxon>Pseudomonadati</taxon>
        <taxon>Bacteroidota</taxon>
        <taxon>Bacteroidia</taxon>
        <taxon>Bacteroidales</taxon>
        <taxon>Prevotellaceae</taxon>
        <taxon>Hoylesella</taxon>
    </lineage>
</organism>
<reference evidence="2 3" key="1">
    <citation type="submission" date="2017-03" db="EMBL/GenBank/DDBJ databases">
        <authorList>
            <person name="Afonso C.L."/>
            <person name="Miller P.J."/>
            <person name="Scott M.A."/>
            <person name="Spackman E."/>
            <person name="Goraichik I."/>
            <person name="Dimitrov K.M."/>
            <person name="Suarez D.L."/>
            <person name="Swayne D.E."/>
        </authorList>
    </citation>
    <scope>NUCLEOTIDE SEQUENCE [LARGE SCALE GENOMIC DNA]</scope>
    <source>
        <strain evidence="2 3">DNF00076</strain>
    </source>
</reference>
<proteinExistence type="predicted"/>
<dbReference type="AlphaFoldDB" id="A0A2K0XFL5"/>
<feature type="signal peptide" evidence="1">
    <location>
        <begin position="1"/>
        <end position="20"/>
    </location>
</feature>
<gene>
    <name evidence="2" type="ORF">BFS16_09625</name>
</gene>
<dbReference type="Gene3D" id="3.40.390.70">
    <property type="match status" value="2"/>
</dbReference>
<comment type="caution">
    <text evidence="2">The sequence shown here is derived from an EMBL/GenBank/DDBJ whole genome shotgun (WGS) entry which is preliminary data.</text>
</comment>
<protein>
    <recommendedName>
        <fullName evidence="4">Substrate import-associated zinc metallohydrolase lipoprotein</fullName>
    </recommendedName>
</protein>
<evidence type="ECO:0008006" key="4">
    <source>
        <dbReference type="Google" id="ProtNLM"/>
    </source>
</evidence>
<dbReference type="SUPFAM" id="SSF63829">
    <property type="entry name" value="Calcium-dependent phosphotriesterase"/>
    <property type="match status" value="1"/>
</dbReference>
<accession>A0A2K0XFL5</accession>
<dbReference type="RefSeq" id="WP_103003834.1">
    <property type="nucleotide sequence ID" value="NZ_NBAX01000008.1"/>
</dbReference>
<evidence type="ECO:0000313" key="3">
    <source>
        <dbReference type="Proteomes" id="UP000236634"/>
    </source>
</evidence>
<dbReference type="EMBL" id="NBAX01000008">
    <property type="protein sequence ID" value="PNP93248.1"/>
    <property type="molecule type" value="Genomic_DNA"/>
</dbReference>
<sequence>MKYIKIIMLLALIAVTNACKEDDVDTNNSVFTKTTMQQSEFDKWLEANYAKPYNIEFNYRYVDKLTNNNYNVVPANEKNSRAMSILLKHVWLDAYTELMGKDFLKKNCFRVIQLIGSPEYDGQNKIILGTAEGGIQITLFRINNLDLDNLYVNQDDPLKSHRDLPLDLNYWYFHTMHHEFCHILTQKKEYSTEYRTVSVGKYHTTDWVNVSDEQALHEGFISGYASEQYNEDFAELYSTYVTSTPAAWKKLMNEALIVQKDQDGNILYQKDKNGNDVYKKDADGNLIPLYDKDDNLVPATDAKGNIMWEKDKDGKYIYILDSKGNRIPRYSIHKSVKYQFDEDGSLFAYFVFKGNAYPVTAHGGDPIYQVDEDGNTIFDKDGNPVPEYFKVPVFEYERAPQVDTTGLDAILKKLDILRSYFLNTWGIDIDKLRDIVTRRASEIHQLDLKTLK</sequence>
<evidence type="ECO:0000313" key="2">
    <source>
        <dbReference type="EMBL" id="PNP93248.1"/>
    </source>
</evidence>